<feature type="domain" description="DUF3475" evidence="3">
    <location>
        <begin position="156"/>
        <end position="212"/>
    </location>
</feature>
<feature type="compositionally biased region" description="Basic residues" evidence="1">
    <location>
        <begin position="12"/>
        <end position="26"/>
    </location>
</feature>
<dbReference type="PANTHER" id="PTHR31730:SF2">
    <property type="entry name" value="PROTEIN PSK SIMULATOR 3"/>
    <property type="match status" value="1"/>
</dbReference>
<dbReference type="InterPro" id="IPR045021">
    <property type="entry name" value="PSI1/2/3"/>
</dbReference>
<feature type="compositionally biased region" description="Basic and acidic residues" evidence="1">
    <location>
        <begin position="554"/>
        <end position="565"/>
    </location>
</feature>
<evidence type="ECO:0008006" key="6">
    <source>
        <dbReference type="Google" id="ProtNLM"/>
    </source>
</evidence>
<evidence type="ECO:0000313" key="4">
    <source>
        <dbReference type="EMBL" id="WOH11630.1"/>
    </source>
</evidence>
<gene>
    <name evidence="4" type="ORF">DCAR_0831120</name>
</gene>
<dbReference type="Pfam" id="PF11961">
    <property type="entry name" value="DUF3475"/>
    <property type="match status" value="1"/>
</dbReference>
<dbReference type="InterPro" id="IPR021864">
    <property type="entry name" value="DUF3475"/>
</dbReference>
<protein>
    <recommendedName>
        <fullName evidence="6">DUF668 domain-containing protein</fullName>
    </recommendedName>
</protein>
<feature type="region of interest" description="Disordered" evidence="1">
    <location>
        <begin position="87"/>
        <end position="110"/>
    </location>
</feature>
<feature type="compositionally biased region" description="Polar residues" evidence="1">
    <location>
        <begin position="28"/>
        <end position="57"/>
    </location>
</feature>
<reference evidence="4" key="1">
    <citation type="journal article" date="2016" name="Nat. Genet.">
        <title>A high-quality carrot genome assembly provides new insights into carotenoid accumulation and asterid genome evolution.</title>
        <authorList>
            <person name="Iorizzo M."/>
            <person name="Ellison S."/>
            <person name="Senalik D."/>
            <person name="Zeng P."/>
            <person name="Satapoomin P."/>
            <person name="Huang J."/>
            <person name="Bowman M."/>
            <person name="Iovene M."/>
            <person name="Sanseverino W."/>
            <person name="Cavagnaro P."/>
            <person name="Yildiz M."/>
            <person name="Macko-Podgorni A."/>
            <person name="Moranska E."/>
            <person name="Grzebelus E."/>
            <person name="Grzebelus D."/>
            <person name="Ashrafi H."/>
            <person name="Zheng Z."/>
            <person name="Cheng S."/>
            <person name="Spooner D."/>
            <person name="Van Deynze A."/>
            <person name="Simon P."/>
        </authorList>
    </citation>
    <scope>NUCLEOTIDE SEQUENCE</scope>
    <source>
        <tissue evidence="4">Leaf</tissue>
    </source>
</reference>
<dbReference type="PANTHER" id="PTHR31730">
    <property type="entry name" value="OS01G0873900 PROTEIN"/>
    <property type="match status" value="1"/>
</dbReference>
<accession>A0AAF1B9X1</accession>
<dbReference type="GO" id="GO:0045927">
    <property type="term" value="P:positive regulation of growth"/>
    <property type="evidence" value="ECO:0007669"/>
    <property type="project" value="InterPro"/>
</dbReference>
<dbReference type="AlphaFoldDB" id="A0AAF1B9X1"/>
<dbReference type="InterPro" id="IPR007700">
    <property type="entry name" value="DUF668"/>
</dbReference>
<reference evidence="4" key="2">
    <citation type="submission" date="2022-03" db="EMBL/GenBank/DDBJ databases">
        <title>Draft title - Genomic analysis of global carrot germplasm unveils the trajectory of domestication and the origin of high carotenoid orange carrot.</title>
        <authorList>
            <person name="Iorizzo M."/>
            <person name="Ellison S."/>
            <person name="Senalik D."/>
            <person name="Macko-Podgorni A."/>
            <person name="Grzebelus D."/>
            <person name="Bostan H."/>
            <person name="Rolling W."/>
            <person name="Curaba J."/>
            <person name="Simon P."/>
        </authorList>
    </citation>
    <scope>NUCLEOTIDE SEQUENCE</scope>
    <source>
        <tissue evidence="4">Leaf</tissue>
    </source>
</reference>
<name>A0AAF1B9X1_DAUCS</name>
<feature type="region of interest" description="Disordered" evidence="1">
    <location>
        <begin position="1"/>
        <end position="66"/>
    </location>
</feature>
<evidence type="ECO:0000259" key="3">
    <source>
        <dbReference type="Pfam" id="PF11961"/>
    </source>
</evidence>
<organism evidence="4 5">
    <name type="scientific">Daucus carota subsp. sativus</name>
    <name type="common">Carrot</name>
    <dbReference type="NCBI Taxonomy" id="79200"/>
    <lineage>
        <taxon>Eukaryota</taxon>
        <taxon>Viridiplantae</taxon>
        <taxon>Streptophyta</taxon>
        <taxon>Embryophyta</taxon>
        <taxon>Tracheophyta</taxon>
        <taxon>Spermatophyta</taxon>
        <taxon>Magnoliopsida</taxon>
        <taxon>eudicotyledons</taxon>
        <taxon>Gunneridae</taxon>
        <taxon>Pentapetalae</taxon>
        <taxon>asterids</taxon>
        <taxon>campanulids</taxon>
        <taxon>Apiales</taxon>
        <taxon>Apiaceae</taxon>
        <taxon>Apioideae</taxon>
        <taxon>Scandiceae</taxon>
        <taxon>Daucinae</taxon>
        <taxon>Daucus</taxon>
        <taxon>Daucus sect. Daucus</taxon>
    </lineage>
</organism>
<evidence type="ECO:0000313" key="5">
    <source>
        <dbReference type="Proteomes" id="UP000077755"/>
    </source>
</evidence>
<evidence type="ECO:0000256" key="1">
    <source>
        <dbReference type="SAM" id="MobiDB-lite"/>
    </source>
</evidence>
<dbReference type="Pfam" id="PF05003">
    <property type="entry name" value="DUF668"/>
    <property type="match status" value="1"/>
</dbReference>
<dbReference type="Proteomes" id="UP000077755">
    <property type="component" value="Chromosome 8"/>
</dbReference>
<dbReference type="EMBL" id="CP093350">
    <property type="protein sequence ID" value="WOH11630.1"/>
    <property type="molecule type" value="Genomic_DNA"/>
</dbReference>
<feature type="compositionally biased region" description="Basic residues" evidence="1">
    <location>
        <begin position="94"/>
        <end position="104"/>
    </location>
</feature>
<feature type="domain" description="DUF668" evidence="2">
    <location>
        <begin position="374"/>
        <end position="459"/>
    </location>
</feature>
<sequence length="648" mass="73079">MGGLCSKTSDSHKKRSSSARNTKHGSGRSMNHPTKSVESMKNQTELLPSQVQESTNGILHGPTKIKSSSVKDELSVTKIGSDSDEIYDGIPRYPRAHSQKSRSTRTKEVRGLGRAGTLGLEKAVKVLDTLGSSMTNLNRHGGFAAGVTVKGNEVSILAFEVANTIVKGYSLMESVSDSKVQQLKDIVLSSEGVQYLVSKDMDELLKMVTADKREELKIFAGEVIRFGNRCKDPQWHNLDRYFEKHNREPPRQLREETDSAMQHFMTLVHHTAELYQELNALDKMEQDHQHKHQNENNSNATQKGEALATVRVELKDQKKKVKALKKKSLWSKSMEEVMEKLVDIVLFLNREINNAFGGTTANTESNGPMSIQRRLGPSGLSLHYANIIQQIDSIVARSTPVPSSTREFLYQNLPPCIKSSLRSKLQTFHVKEELTVPEIKTEMEKTLRWLAPIATNTSKAHHGFGWVGEWASMRTEVNQKQNGPIEITRIETLHYADKKKTDDCIIQLLLWLNYMTKQLKVSPMISPKQVKPQEKAQQSTTTPTDQPSPNTDRPSPKEVIEDRDMLRDISNRTKTLGLSKSQNYECTQFRLRKNDRLTRSISQWPASKHDSFLPLKTLCSSLPVTDLKLEKERSMDAIDGIHTTVPCN</sequence>
<feature type="region of interest" description="Disordered" evidence="1">
    <location>
        <begin position="525"/>
        <end position="565"/>
    </location>
</feature>
<proteinExistence type="predicted"/>
<feature type="compositionally biased region" description="Low complexity" evidence="1">
    <location>
        <begin position="537"/>
        <end position="552"/>
    </location>
</feature>
<evidence type="ECO:0000259" key="2">
    <source>
        <dbReference type="Pfam" id="PF05003"/>
    </source>
</evidence>
<keyword evidence="5" id="KW-1185">Reference proteome</keyword>